<evidence type="ECO:0000313" key="3">
    <source>
        <dbReference type="EMBL" id="CAD9603659.1"/>
    </source>
</evidence>
<dbReference type="EMBL" id="HBGZ01015722">
    <property type="protein sequence ID" value="CAD9603659.1"/>
    <property type="molecule type" value="Transcribed_RNA"/>
</dbReference>
<reference evidence="3" key="1">
    <citation type="submission" date="2021-01" db="EMBL/GenBank/DDBJ databases">
        <authorList>
            <person name="Corre E."/>
            <person name="Pelletier E."/>
            <person name="Niang G."/>
            <person name="Scheremetjew M."/>
            <person name="Finn R."/>
            <person name="Kale V."/>
            <person name="Holt S."/>
            <person name="Cochrane G."/>
            <person name="Meng A."/>
            <person name="Brown T."/>
            <person name="Cohen L."/>
        </authorList>
    </citation>
    <scope>NUCLEOTIDE SEQUENCE</scope>
    <source>
        <strain evidence="3">SM1012Den-03</strain>
    </source>
</reference>
<feature type="chain" id="PRO_5030654968" evidence="2">
    <location>
        <begin position="24"/>
        <end position="222"/>
    </location>
</feature>
<feature type="region of interest" description="Disordered" evidence="1">
    <location>
        <begin position="170"/>
        <end position="195"/>
    </location>
</feature>
<feature type="signal peptide" evidence="2">
    <location>
        <begin position="1"/>
        <end position="23"/>
    </location>
</feature>
<evidence type="ECO:0000256" key="1">
    <source>
        <dbReference type="SAM" id="MobiDB-lite"/>
    </source>
</evidence>
<protein>
    <submittedName>
        <fullName evidence="3">Uncharacterized protein</fullName>
    </submittedName>
</protein>
<evidence type="ECO:0000256" key="2">
    <source>
        <dbReference type="SAM" id="SignalP"/>
    </source>
</evidence>
<keyword evidence="2" id="KW-0732">Signal</keyword>
<accession>A0A7S2LFH2</accession>
<organism evidence="3">
    <name type="scientific">Skeletonema marinoi</name>
    <dbReference type="NCBI Taxonomy" id="267567"/>
    <lineage>
        <taxon>Eukaryota</taxon>
        <taxon>Sar</taxon>
        <taxon>Stramenopiles</taxon>
        <taxon>Ochrophyta</taxon>
        <taxon>Bacillariophyta</taxon>
        <taxon>Coscinodiscophyceae</taxon>
        <taxon>Thalassiosirophycidae</taxon>
        <taxon>Thalassiosirales</taxon>
        <taxon>Skeletonemataceae</taxon>
        <taxon>Skeletonema</taxon>
        <taxon>Skeletonema marinoi-dohrnii complex</taxon>
    </lineage>
</organism>
<gene>
    <name evidence="3" type="ORF">SMAR0320_LOCUS11236</name>
</gene>
<proteinExistence type="predicted"/>
<name>A0A7S2LFH2_9STRA</name>
<sequence>MKSTTIVVTAAIALASFGPSSVAFQPTSPLSITNHHHPSPSSSTTLYEYIPSGFNKQSWAAFKSKEVEAKKPKNLGRMGPKGFQSRSMQSFQEALERGEAEHLLPVFNAKQRIAKGELKEEDIPYMQRGGAWDNSDVRGAKKKRWLSSDKEYADGGFKKSQSISILGEGQGLDWTGKRNKTGPGMSNVKPGKFTKNYQAPNVNALKGGGAAEKPKKKMFGLF</sequence>
<dbReference type="AlphaFoldDB" id="A0A7S2LFH2"/>